<keyword evidence="1" id="KW-1133">Transmembrane helix</keyword>
<keyword evidence="1" id="KW-0812">Transmembrane</keyword>
<evidence type="ECO:0000313" key="3">
    <source>
        <dbReference type="EMBL" id="QHT39296.1"/>
    </source>
</evidence>
<dbReference type="AlphaFoldDB" id="A0A6C0FBR0"/>
<feature type="domain" description="Minor capsid protein P9 transmembrane helices" evidence="2">
    <location>
        <begin position="6"/>
        <end position="73"/>
    </location>
</feature>
<organism evidence="3">
    <name type="scientific">viral metagenome</name>
    <dbReference type="NCBI Taxonomy" id="1070528"/>
    <lineage>
        <taxon>unclassified sequences</taxon>
        <taxon>metagenomes</taxon>
        <taxon>organismal metagenomes</taxon>
    </lineage>
</organism>
<evidence type="ECO:0000259" key="2">
    <source>
        <dbReference type="Pfam" id="PF19066"/>
    </source>
</evidence>
<dbReference type="Pfam" id="PF19066">
    <property type="entry name" value="P9_TM"/>
    <property type="match status" value="1"/>
</dbReference>
<keyword evidence="1" id="KW-0472">Membrane</keyword>
<protein>
    <recommendedName>
        <fullName evidence="2">Minor capsid protein P9 transmembrane helices domain-containing protein</fullName>
    </recommendedName>
</protein>
<evidence type="ECO:0000256" key="1">
    <source>
        <dbReference type="SAM" id="Phobius"/>
    </source>
</evidence>
<proteinExistence type="predicted"/>
<accession>A0A6C0FBR0</accession>
<name>A0A6C0FBR0_9ZZZZ</name>
<reference evidence="3" key="1">
    <citation type="journal article" date="2020" name="Nature">
        <title>Giant virus diversity and host interactions through global metagenomics.</title>
        <authorList>
            <person name="Schulz F."/>
            <person name="Roux S."/>
            <person name="Paez-Espino D."/>
            <person name="Jungbluth S."/>
            <person name="Walsh D.A."/>
            <person name="Denef V.J."/>
            <person name="McMahon K.D."/>
            <person name="Konstantinidis K.T."/>
            <person name="Eloe-Fadrosh E.A."/>
            <person name="Kyrpides N.C."/>
            <person name="Woyke T."/>
        </authorList>
    </citation>
    <scope>NUCLEOTIDE SEQUENCE</scope>
    <source>
        <strain evidence="3">GVMAG-S-ERX556126-94</strain>
    </source>
</reference>
<feature type="transmembrane region" description="Helical" evidence="1">
    <location>
        <begin position="58"/>
        <end position="74"/>
    </location>
</feature>
<sequence length="219" mass="25295">MIKTPFWYNDISILYNKDSITEIFPSKRFDILRKLNAIVRLSIFYTLIMFFMKRDQKYLVIPVIVMGITWLIWYKQEDIHVDSIIKDSMSDKIEDLVKINDLSTECRVPNKDNPFMNPTLTDYGSNLQPPPKSCPSYNNKGVQRRVEELFNEDLYRDVTDVFGKNNSQRQFYTVPGNQVPNDQGAFAQWCYGTPPTCKEGNQMACLTGMGRSGGTKSRG</sequence>
<dbReference type="InterPro" id="IPR043915">
    <property type="entry name" value="P9_TM"/>
</dbReference>
<dbReference type="EMBL" id="MN738840">
    <property type="protein sequence ID" value="QHT39296.1"/>
    <property type="molecule type" value="Genomic_DNA"/>
</dbReference>